<gene>
    <name evidence="2" type="ORF">KL86APRO_12038</name>
</gene>
<dbReference type="PROSITE" id="PS51257">
    <property type="entry name" value="PROKAR_LIPOPROTEIN"/>
    <property type="match status" value="1"/>
</dbReference>
<feature type="chain" id="PRO_5012262047" description="Lipoprotein" evidence="1">
    <location>
        <begin position="20"/>
        <end position="108"/>
    </location>
</feature>
<organism evidence="2">
    <name type="scientific">uncultured Alphaproteobacteria bacterium</name>
    <dbReference type="NCBI Taxonomy" id="91750"/>
    <lineage>
        <taxon>Bacteria</taxon>
        <taxon>Pseudomonadati</taxon>
        <taxon>Pseudomonadota</taxon>
        <taxon>Alphaproteobacteria</taxon>
        <taxon>environmental samples</taxon>
    </lineage>
</organism>
<keyword evidence="1" id="KW-0732">Signal</keyword>
<dbReference type="AlphaFoldDB" id="A0A212K2Y3"/>
<evidence type="ECO:0000313" key="2">
    <source>
        <dbReference type="EMBL" id="SBW05885.1"/>
    </source>
</evidence>
<feature type="signal peptide" evidence="1">
    <location>
        <begin position="1"/>
        <end position="19"/>
    </location>
</feature>
<proteinExistence type="predicted"/>
<sequence>MKRLIAVGMCLLAAACATQRFGRATPLSETEKQEFTCKDIKLDIARTQEFLMNVKMSRHDTNGAHVLGFLGDFGIGNVMEGDAAELSGETRLKQLQDLKAQKQCESEA</sequence>
<dbReference type="EMBL" id="FLUO01000001">
    <property type="protein sequence ID" value="SBW05885.1"/>
    <property type="molecule type" value="Genomic_DNA"/>
</dbReference>
<accession>A0A212K2Y3</accession>
<evidence type="ECO:0000256" key="1">
    <source>
        <dbReference type="SAM" id="SignalP"/>
    </source>
</evidence>
<reference evidence="2" key="1">
    <citation type="submission" date="2016-04" db="EMBL/GenBank/DDBJ databases">
        <authorList>
            <person name="Evans L.H."/>
            <person name="Alamgir A."/>
            <person name="Owens N."/>
            <person name="Weber N.D."/>
            <person name="Virtaneva K."/>
            <person name="Barbian K."/>
            <person name="Babar A."/>
            <person name="Rosenke K."/>
        </authorList>
    </citation>
    <scope>NUCLEOTIDE SEQUENCE</scope>
    <source>
        <strain evidence="2">86</strain>
    </source>
</reference>
<protein>
    <recommendedName>
        <fullName evidence="3">Lipoprotein</fullName>
    </recommendedName>
</protein>
<name>A0A212K2Y3_9PROT</name>
<evidence type="ECO:0008006" key="3">
    <source>
        <dbReference type="Google" id="ProtNLM"/>
    </source>
</evidence>